<dbReference type="EMBL" id="CP015506">
    <property type="protein sequence ID" value="AND39048.1"/>
    <property type="molecule type" value="Genomic_DNA"/>
</dbReference>
<sequence>MQEDFAARITADINGFLSDMARVDETIRRTALGATAPITANITRFLASINDANRLLDRIPQIRETNLIADVTRFNRQMRQVQARALALTRQLISVPVDVAYNSRQFQQVGHHIRQVYRGTSAEAQRMSQEMRTAFYGQSASMRSLRDDQIAVQYGYFQMARSSQDYTGSTREFMDSLQELGNRQRRINDQMIGNSLQMRTAFLQSIGTMLARSTQASKILSNYERMGNPFYSVNAGALRVADSLNRIANAGQPAAVALRLLGPTASMKQLNDMTMMITQGLMRMNAVALGAAVTSALLYSSLHQAAMNSVAGYEESFNRMTAAVRKAFQPMVEVFGAVMIKIYDFITAIANMAIKFNEAHPVLSKIIQGIMMLIPALTLILSPLAIGIGLVGGLVAAWGSLWPILGPIITGHAAMMGTVLLVSAAIVGLTAGIIYLWKTNEGFRNAVISAWNSIKEAAIAVWGFLSPYINQAITAVTTFVKEKLDQMKLFWAENGAQITQAISNVWSIIKGIFSAAMAVVVPILGVAWMIIKATIISTWNAIKSIINGALNVIQGIIKVFAGIFTGDFSKVWEGIKQIFKGALQILWGWINLYFIGKFLGPLKGFASSAKNLIKSAWNFIKGIFTNTLNTIKSFVTGSFNAVNRTISNVMNAIKQVIVTIWNSIRSTVNTVTSTIKSIVTGAFNSLKTTVSNAMRNVKNAIVNGWNAAKSFLSSINLSSIGKNIIQGLIKGIKSMVGAVGSAIADVAGNIKNKIKGALGIHSPSRWMRDMIGKNIVSGVIVGIKKMTGSAAKTTANMASAITGAFSPELAVSNMDISRTSLDAGFQMAEIKQQIKDELSVELAVYHQGYEAGNGGNRTEKQPLLLQMVTPDLRVLAEWLVDDITEIQNFKDHRIQTFKGGQ</sequence>
<keyword evidence="1" id="KW-0472">Membrane</keyword>
<dbReference type="STRING" id="1196031.A361_07945"/>
<dbReference type="PANTHER" id="PTHR37813:SF1">
    <property type="entry name" value="FELS-2 PROPHAGE PROTEIN"/>
    <property type="match status" value="1"/>
</dbReference>
<keyword evidence="1" id="KW-0812">Transmembrane</keyword>
<feature type="transmembrane region" description="Helical" evidence="1">
    <location>
        <begin position="512"/>
        <end position="531"/>
    </location>
</feature>
<organism evidence="2 3">
    <name type="scientific">Cytobacillus oceanisediminis 2691</name>
    <dbReference type="NCBI Taxonomy" id="1196031"/>
    <lineage>
        <taxon>Bacteria</taxon>
        <taxon>Bacillati</taxon>
        <taxon>Bacillota</taxon>
        <taxon>Bacilli</taxon>
        <taxon>Bacillales</taxon>
        <taxon>Bacillaceae</taxon>
        <taxon>Cytobacillus</taxon>
    </lineage>
</organism>
<dbReference type="RefSeq" id="WP_019381550.1">
    <property type="nucleotide sequence ID" value="NZ_CP015506.1"/>
</dbReference>
<accession>A0A160MA34</accession>
<dbReference type="KEGG" id="bon:A361_07945"/>
<name>A0A160MA34_9BACI</name>
<keyword evidence="1" id="KW-1133">Transmembrane helix</keyword>
<dbReference type="AlphaFoldDB" id="A0A160MA34"/>
<feature type="transmembrane region" description="Helical" evidence="1">
    <location>
        <begin position="417"/>
        <end position="437"/>
    </location>
</feature>
<evidence type="ECO:0000313" key="2">
    <source>
        <dbReference type="EMBL" id="AND39048.1"/>
    </source>
</evidence>
<dbReference type="SUPFAM" id="SSF74748">
    <property type="entry name" value="Variable surface antigen VlsE"/>
    <property type="match status" value="1"/>
</dbReference>
<reference evidence="2 3" key="1">
    <citation type="submission" date="2016-04" db="EMBL/GenBank/DDBJ databases">
        <title>Complete genome sequence of Bacillus oceanisediminis strain 2691.</title>
        <authorList>
            <person name="Jeong H."/>
            <person name="Kim H.J."/>
            <person name="Lee D.-W."/>
        </authorList>
    </citation>
    <scope>NUCLEOTIDE SEQUENCE [LARGE SCALE GENOMIC DNA]</scope>
    <source>
        <strain evidence="2 3">2691</strain>
    </source>
</reference>
<dbReference type="Gene3D" id="1.20.120.20">
    <property type="entry name" value="Apolipoprotein"/>
    <property type="match status" value="2"/>
</dbReference>
<feature type="transmembrane region" description="Helical" evidence="1">
    <location>
        <begin position="327"/>
        <end position="350"/>
    </location>
</feature>
<dbReference type="Proteomes" id="UP000077856">
    <property type="component" value="Chromosome"/>
</dbReference>
<proteinExistence type="predicted"/>
<dbReference type="eggNOG" id="COG5412">
    <property type="taxonomic scope" value="Bacteria"/>
</dbReference>
<dbReference type="PANTHER" id="PTHR37813">
    <property type="entry name" value="FELS-2 PROPHAGE PROTEIN"/>
    <property type="match status" value="1"/>
</dbReference>
<protein>
    <submittedName>
        <fullName evidence="2">Uncharacterized protein</fullName>
    </submittedName>
</protein>
<evidence type="ECO:0000256" key="1">
    <source>
        <dbReference type="SAM" id="Phobius"/>
    </source>
</evidence>
<feature type="transmembrane region" description="Helical" evidence="1">
    <location>
        <begin position="457"/>
        <end position="480"/>
    </location>
</feature>
<gene>
    <name evidence="2" type="ORF">A361_07945</name>
</gene>
<feature type="transmembrane region" description="Helical" evidence="1">
    <location>
        <begin position="286"/>
        <end position="307"/>
    </location>
</feature>
<evidence type="ECO:0000313" key="3">
    <source>
        <dbReference type="Proteomes" id="UP000077856"/>
    </source>
</evidence>